<evidence type="ECO:0000313" key="3">
    <source>
        <dbReference type="Proteomes" id="UP001595453"/>
    </source>
</evidence>
<proteinExistence type="predicted"/>
<dbReference type="RefSeq" id="WP_377124397.1">
    <property type="nucleotide sequence ID" value="NZ_JBHRSD010000017.1"/>
</dbReference>
<dbReference type="Proteomes" id="UP001595453">
    <property type="component" value="Unassembled WGS sequence"/>
</dbReference>
<feature type="transmembrane region" description="Helical" evidence="1">
    <location>
        <begin position="40"/>
        <end position="60"/>
    </location>
</feature>
<keyword evidence="1" id="KW-1133">Transmembrane helix</keyword>
<organism evidence="2 3">
    <name type="scientific">Pseudoalteromonas fenneropenaei</name>
    <dbReference type="NCBI Taxonomy" id="1737459"/>
    <lineage>
        <taxon>Bacteria</taxon>
        <taxon>Pseudomonadati</taxon>
        <taxon>Pseudomonadota</taxon>
        <taxon>Gammaproteobacteria</taxon>
        <taxon>Alteromonadales</taxon>
        <taxon>Pseudoalteromonadaceae</taxon>
        <taxon>Pseudoalteromonas</taxon>
    </lineage>
</organism>
<accession>A0ABV7CKX7</accession>
<protein>
    <recommendedName>
        <fullName evidence="4">DUF3325 domain-containing protein</fullName>
    </recommendedName>
</protein>
<sequence length="105" mass="11037">MWLALLLLSLVLTGVSVYCLALTNRCACRTPGDCNNPISLYWLAAIIASVLALLAACLAVHVQMGSLLWLLMMAACLSGAQLAGMRSVRKACKAAKSANDLLTNG</sequence>
<comment type="caution">
    <text evidence="2">The sequence shown here is derived from an EMBL/GenBank/DDBJ whole genome shotgun (WGS) entry which is preliminary data.</text>
</comment>
<evidence type="ECO:0000256" key="1">
    <source>
        <dbReference type="SAM" id="Phobius"/>
    </source>
</evidence>
<evidence type="ECO:0008006" key="4">
    <source>
        <dbReference type="Google" id="ProtNLM"/>
    </source>
</evidence>
<keyword evidence="3" id="KW-1185">Reference proteome</keyword>
<dbReference type="EMBL" id="JBHRSD010000017">
    <property type="protein sequence ID" value="MFC3033187.1"/>
    <property type="molecule type" value="Genomic_DNA"/>
</dbReference>
<reference evidence="3" key="1">
    <citation type="journal article" date="2019" name="Int. J. Syst. Evol. Microbiol.">
        <title>The Global Catalogue of Microorganisms (GCM) 10K type strain sequencing project: providing services to taxonomists for standard genome sequencing and annotation.</title>
        <authorList>
            <consortium name="The Broad Institute Genomics Platform"/>
            <consortium name="The Broad Institute Genome Sequencing Center for Infectious Disease"/>
            <person name="Wu L."/>
            <person name="Ma J."/>
        </authorList>
    </citation>
    <scope>NUCLEOTIDE SEQUENCE [LARGE SCALE GENOMIC DNA]</scope>
    <source>
        <strain evidence="3">KCTC 42730</strain>
    </source>
</reference>
<keyword evidence="1" id="KW-0812">Transmembrane</keyword>
<gene>
    <name evidence="2" type="ORF">ACFOEE_11710</name>
</gene>
<evidence type="ECO:0000313" key="2">
    <source>
        <dbReference type="EMBL" id="MFC3033187.1"/>
    </source>
</evidence>
<feature type="transmembrane region" description="Helical" evidence="1">
    <location>
        <begin position="67"/>
        <end position="85"/>
    </location>
</feature>
<name>A0ABV7CKX7_9GAMM</name>
<keyword evidence="1" id="KW-0472">Membrane</keyword>